<dbReference type="RefSeq" id="WP_260794526.1">
    <property type="nucleotide sequence ID" value="NZ_CP093313.1"/>
</dbReference>
<proteinExistence type="predicted"/>
<dbReference type="Proteomes" id="UP001059380">
    <property type="component" value="Chromosome"/>
</dbReference>
<dbReference type="AlphaFoldDB" id="A0A9J7BQ65"/>
<evidence type="ECO:0000313" key="3">
    <source>
        <dbReference type="Proteomes" id="UP001059380"/>
    </source>
</evidence>
<keyword evidence="3" id="KW-1185">Reference proteome</keyword>
<sequence>MRRRRLLRPVWFLAVLLPVTLLSQSAPPGAQQVAPIPMPSDRASDSYLIYSSLMPLGETVGAGWPHDLWLVQDTTVLAVPLDQPCRERPTANAGHDWGMNPHNGVHPPKAREQDFKEILQDFDAHCHEVLSLSATAWQTTVPVHLLTPTEQAEFQNTRWEKADEAARAKYKGAPALYGFSEVYFNEHHTVALVYATHWCGGLCGEGFWIAFALENGQWKRQNWAAMRWIS</sequence>
<reference evidence="2" key="1">
    <citation type="submission" date="2021-04" db="EMBL/GenBank/DDBJ databases">
        <title>Phylogenetic analysis of Acidobacteriaceae.</title>
        <authorList>
            <person name="Qiu L."/>
            <person name="Zhang Q."/>
        </authorList>
    </citation>
    <scope>NUCLEOTIDE SEQUENCE</scope>
    <source>
        <strain evidence="2">DSM 25168</strain>
    </source>
</reference>
<protein>
    <submittedName>
        <fullName evidence="2">Uncharacterized protein</fullName>
    </submittedName>
</protein>
<accession>A0A9J7BQ65</accession>
<keyword evidence="1" id="KW-0732">Signal</keyword>
<feature type="signal peptide" evidence="1">
    <location>
        <begin position="1"/>
        <end position="25"/>
    </location>
</feature>
<evidence type="ECO:0000256" key="1">
    <source>
        <dbReference type="SAM" id="SignalP"/>
    </source>
</evidence>
<name>A0A9J7BQ65_9BACT</name>
<organism evidence="2 3">
    <name type="scientific">Occallatibacter riparius</name>
    <dbReference type="NCBI Taxonomy" id="1002689"/>
    <lineage>
        <taxon>Bacteria</taxon>
        <taxon>Pseudomonadati</taxon>
        <taxon>Acidobacteriota</taxon>
        <taxon>Terriglobia</taxon>
        <taxon>Terriglobales</taxon>
        <taxon>Acidobacteriaceae</taxon>
        <taxon>Occallatibacter</taxon>
    </lineage>
</organism>
<dbReference type="KEGG" id="orp:MOP44_03530"/>
<evidence type="ECO:0000313" key="2">
    <source>
        <dbReference type="EMBL" id="UWZ85020.1"/>
    </source>
</evidence>
<feature type="chain" id="PRO_5039927423" evidence="1">
    <location>
        <begin position="26"/>
        <end position="230"/>
    </location>
</feature>
<gene>
    <name evidence="2" type="ORF">MOP44_03530</name>
</gene>
<dbReference type="EMBL" id="CP093313">
    <property type="protein sequence ID" value="UWZ85020.1"/>
    <property type="molecule type" value="Genomic_DNA"/>
</dbReference>